<proteinExistence type="predicted"/>
<dbReference type="InterPro" id="IPR044666">
    <property type="entry name" value="Cyclophilin_A-like"/>
</dbReference>
<feature type="compositionally biased region" description="Acidic residues" evidence="3">
    <location>
        <begin position="319"/>
        <end position="331"/>
    </location>
</feature>
<dbReference type="InterPro" id="IPR029000">
    <property type="entry name" value="Cyclophilin-like_dom_sf"/>
</dbReference>
<feature type="region of interest" description="Disordered" evidence="3">
    <location>
        <begin position="193"/>
        <end position="223"/>
    </location>
</feature>
<dbReference type="PROSITE" id="PS00170">
    <property type="entry name" value="CSA_PPIASE_1"/>
    <property type="match status" value="1"/>
</dbReference>
<feature type="compositionally biased region" description="Basic and acidic residues" evidence="3">
    <location>
        <begin position="421"/>
        <end position="437"/>
    </location>
</feature>
<feature type="compositionally biased region" description="Basic and acidic residues" evidence="3">
    <location>
        <begin position="278"/>
        <end position="291"/>
    </location>
</feature>
<protein>
    <submittedName>
        <fullName evidence="5">Peptidyl-prolyl cis-trans isomerase, cyclophilin-type</fullName>
    </submittedName>
</protein>
<comment type="subcellular location">
    <subcellularLocation>
        <location evidence="1">Nucleus</location>
    </subcellularLocation>
</comment>
<dbReference type="GeneID" id="22914867"/>
<organism evidence="5 6">
    <name type="scientific">Gregarina niphandrodes</name>
    <name type="common">Septate eugregarine</name>
    <dbReference type="NCBI Taxonomy" id="110365"/>
    <lineage>
        <taxon>Eukaryota</taxon>
        <taxon>Sar</taxon>
        <taxon>Alveolata</taxon>
        <taxon>Apicomplexa</taxon>
        <taxon>Conoidasida</taxon>
        <taxon>Gregarinasina</taxon>
        <taxon>Eugregarinorida</taxon>
        <taxon>Gregarinidae</taxon>
        <taxon>Gregarina</taxon>
    </lineage>
</organism>
<evidence type="ECO:0000256" key="3">
    <source>
        <dbReference type="SAM" id="MobiDB-lite"/>
    </source>
</evidence>
<keyword evidence="6" id="KW-1185">Reference proteome</keyword>
<gene>
    <name evidence="5" type="ORF">GNI_136750</name>
</gene>
<reference evidence="5" key="1">
    <citation type="submission" date="2013-12" db="EMBL/GenBank/DDBJ databases">
        <authorList>
            <person name="Omoto C.K."/>
            <person name="Sibley D."/>
            <person name="Venepally P."/>
            <person name="Hadjithomas M."/>
            <person name="Karamycheva S."/>
            <person name="Brunk B."/>
            <person name="Roos D."/>
            <person name="Caler E."/>
            <person name="Lorenzi H."/>
        </authorList>
    </citation>
    <scope>NUCLEOTIDE SEQUENCE</scope>
</reference>
<comment type="caution">
    <text evidence="5">The sequence shown here is derived from an EMBL/GenBank/DDBJ whole genome shotgun (WGS) entry which is preliminary data.</text>
</comment>
<dbReference type="PRINTS" id="PR00153">
    <property type="entry name" value="CSAPPISMRASE"/>
</dbReference>
<feature type="compositionally biased region" description="Basic and acidic residues" evidence="3">
    <location>
        <begin position="198"/>
        <end position="213"/>
    </location>
</feature>
<dbReference type="VEuPathDB" id="CryptoDB:GNI_136750"/>
<feature type="region of interest" description="Disordered" evidence="3">
    <location>
        <begin position="278"/>
        <end position="300"/>
    </location>
</feature>
<evidence type="ECO:0000256" key="1">
    <source>
        <dbReference type="ARBA" id="ARBA00004123"/>
    </source>
</evidence>
<evidence type="ECO:0000313" key="6">
    <source>
        <dbReference type="Proteomes" id="UP000019763"/>
    </source>
</evidence>
<accession>A0A023B0R3</accession>
<dbReference type="PANTHER" id="PTHR45625:SF6">
    <property type="entry name" value="SPLICEOSOME-ASSOCIATED PROTEIN CWC27 HOMOLOG"/>
    <property type="match status" value="1"/>
</dbReference>
<dbReference type="PROSITE" id="PS50072">
    <property type="entry name" value="CSA_PPIASE_2"/>
    <property type="match status" value="1"/>
</dbReference>
<dbReference type="PANTHER" id="PTHR45625">
    <property type="entry name" value="PEPTIDYL-PROLYL CIS-TRANS ISOMERASE-RELATED"/>
    <property type="match status" value="1"/>
</dbReference>
<sequence length="535" mass="60356">MASFRNEPSTTGKVLVYTSKGPLEIELWCRECPKACRNFIQLCKDGYYNGCQVHRIIKGFILQTGDPTNTGFGGESIYGPQGFPVETHGRLLFRYRGLVGMATKDETAARDVREELSAAREGTARVSKTNGSQFFITLDRCDGLNKDMTLFGKVVGESLWNLSALADCEIDPETDKPYYPPVINKTEVIQDPFGCKARKTEPDKPLHDPKQEAQTEPITQQEVQRKINSRFQQLAQSKPSFLSFNPDDLLDDDLLDDDLLNDDLLDDDLLNGDLAEQHLSRDGDGRQDTRGQHSGRGLKLASINDLVNKLQTTETKEQVDEEQVDEEQVDEETQRMLRLIEEKSREVADLRERLRTSGGDATVGLIESPQRRGQNDIPGQHSQDQQGFPDRTSPEGASPHERSPNKVLPQGRSDGGFPQQLEREFKDSDSVVEDASYRKQDVEKLVIKKGLGSRKRLEVEAANVQDNDLYADPRERIKRLRQHQGKLHGRKEKAAQQKLADFQNRLRNAGRPGDWFSERLNFPVDSSNAYDQAAD</sequence>
<feature type="region of interest" description="Disordered" evidence="3">
    <location>
        <begin position="313"/>
        <end position="333"/>
    </location>
</feature>
<dbReference type="AlphaFoldDB" id="A0A023B0R3"/>
<feature type="domain" description="PPIase cyclophilin-type" evidence="4">
    <location>
        <begin position="21"/>
        <end position="188"/>
    </location>
</feature>
<dbReference type="Gene3D" id="2.40.100.10">
    <property type="entry name" value="Cyclophilin-like"/>
    <property type="match status" value="1"/>
</dbReference>
<name>A0A023B0R3_GRENI</name>
<keyword evidence="2" id="KW-0539">Nucleus</keyword>
<dbReference type="RefSeq" id="XP_011132443.1">
    <property type="nucleotide sequence ID" value="XM_011134141.1"/>
</dbReference>
<dbReference type="Proteomes" id="UP000019763">
    <property type="component" value="Unassembled WGS sequence"/>
</dbReference>
<evidence type="ECO:0000259" key="4">
    <source>
        <dbReference type="PROSITE" id="PS50072"/>
    </source>
</evidence>
<dbReference type="GO" id="GO:0003755">
    <property type="term" value="F:peptidyl-prolyl cis-trans isomerase activity"/>
    <property type="evidence" value="ECO:0007669"/>
    <property type="project" value="InterPro"/>
</dbReference>
<dbReference type="EMBL" id="AFNH02001010">
    <property type="protein sequence ID" value="EZG45806.1"/>
    <property type="molecule type" value="Genomic_DNA"/>
</dbReference>
<dbReference type="GO" id="GO:0006457">
    <property type="term" value="P:protein folding"/>
    <property type="evidence" value="ECO:0007669"/>
    <property type="project" value="InterPro"/>
</dbReference>
<evidence type="ECO:0000256" key="2">
    <source>
        <dbReference type="ARBA" id="ARBA00023242"/>
    </source>
</evidence>
<dbReference type="InterPro" id="IPR020892">
    <property type="entry name" value="Cyclophilin-type_PPIase_CS"/>
</dbReference>
<dbReference type="Pfam" id="PF00160">
    <property type="entry name" value="Pro_isomerase"/>
    <property type="match status" value="1"/>
</dbReference>
<dbReference type="OrthoDB" id="442970at2759"/>
<keyword evidence="5" id="KW-0413">Isomerase</keyword>
<dbReference type="SUPFAM" id="SSF50891">
    <property type="entry name" value="Cyclophilin-like"/>
    <property type="match status" value="1"/>
</dbReference>
<dbReference type="GO" id="GO:0071013">
    <property type="term" value="C:catalytic step 2 spliceosome"/>
    <property type="evidence" value="ECO:0007669"/>
    <property type="project" value="TreeGrafter"/>
</dbReference>
<dbReference type="eggNOG" id="KOG0885">
    <property type="taxonomic scope" value="Eukaryota"/>
</dbReference>
<feature type="region of interest" description="Disordered" evidence="3">
    <location>
        <begin position="352"/>
        <end position="437"/>
    </location>
</feature>
<evidence type="ECO:0000313" key="5">
    <source>
        <dbReference type="EMBL" id="EZG45806.1"/>
    </source>
</evidence>
<dbReference type="InterPro" id="IPR002130">
    <property type="entry name" value="Cyclophilin-type_PPIase_dom"/>
</dbReference>